<dbReference type="Gene3D" id="3.20.20.70">
    <property type="entry name" value="Aldolase class I"/>
    <property type="match status" value="1"/>
</dbReference>
<dbReference type="PANTHER" id="PTHR42894">
    <property type="entry name" value="N-(5'-PHOSPHORIBOSYL)ANTHRANILATE ISOMERASE"/>
    <property type="match status" value="1"/>
</dbReference>
<evidence type="ECO:0000256" key="1">
    <source>
        <dbReference type="ARBA" id="ARBA00001164"/>
    </source>
</evidence>
<evidence type="ECO:0000256" key="2">
    <source>
        <dbReference type="ARBA" id="ARBA00004664"/>
    </source>
</evidence>
<dbReference type="EC" id="5.3.1.24" evidence="3 9"/>
<dbReference type="SUPFAM" id="SSF51366">
    <property type="entry name" value="Ribulose-phoshate binding barrel"/>
    <property type="match status" value="1"/>
</dbReference>
<dbReference type="InterPro" id="IPR044643">
    <property type="entry name" value="TrpF_fam"/>
</dbReference>
<comment type="catalytic activity">
    <reaction evidence="1 9">
        <text>N-(5-phospho-beta-D-ribosyl)anthranilate = 1-(2-carboxyphenylamino)-1-deoxy-D-ribulose 5-phosphate</text>
        <dbReference type="Rhea" id="RHEA:21540"/>
        <dbReference type="ChEBI" id="CHEBI:18277"/>
        <dbReference type="ChEBI" id="CHEBI:58613"/>
        <dbReference type="EC" id="5.3.1.24"/>
    </reaction>
</comment>
<dbReference type="InterPro" id="IPR001240">
    <property type="entry name" value="PRAI_dom"/>
</dbReference>
<evidence type="ECO:0000256" key="8">
    <source>
        <dbReference type="ARBA" id="ARBA00023235"/>
    </source>
</evidence>
<comment type="pathway">
    <text evidence="2 9">Amino-acid biosynthesis; L-tryptophan biosynthesis; L-tryptophan from chorismate: step 3/5.</text>
</comment>
<evidence type="ECO:0000256" key="3">
    <source>
        <dbReference type="ARBA" id="ARBA00012572"/>
    </source>
</evidence>
<keyword evidence="5 9" id="KW-0028">Amino-acid biosynthesis</keyword>
<keyword evidence="8 9" id="KW-0413">Isomerase</keyword>
<reference evidence="11 12" key="1">
    <citation type="submission" date="2021-03" db="EMBL/GenBank/DDBJ databases">
        <title>Complete genome of Polaribacter_sp.G4M1.</title>
        <authorList>
            <person name="Jeong S.W."/>
            <person name="Bae J.W."/>
        </authorList>
    </citation>
    <scope>NUCLEOTIDE SEQUENCE [LARGE SCALE GENOMIC DNA]</scope>
    <source>
        <strain evidence="11 12">G4M1</strain>
    </source>
</reference>
<sequence>MKLKVCGMKFTENMQQVATLQPDYLGFIFYEKSKRNFEGIIPELPKSIKKTGVFVNEYKEIVISLVEEYGLEAVQLHGDESVEYITDLKEQLAERRALFIEENKHIKKKKNQHKISRNEIEIIKVFGIKDEFNFDVLKPYVEVVDYFLFDTKGKERGGNGTKFDWSVLKKYPFKKPFFLSGGIGLEDVEEVKKILKLNLPIYALDVNSKFESKPGVKKIEELEKFKKKCHFERNVMELRNLKF</sequence>
<keyword evidence="12" id="KW-1185">Reference proteome</keyword>
<dbReference type="GO" id="GO:0016853">
    <property type="term" value="F:isomerase activity"/>
    <property type="evidence" value="ECO:0007669"/>
    <property type="project" value="UniProtKB-KW"/>
</dbReference>
<keyword evidence="6 9" id="KW-0822">Tryptophan biosynthesis</keyword>
<evidence type="ECO:0000256" key="4">
    <source>
        <dbReference type="ARBA" id="ARBA00022272"/>
    </source>
</evidence>
<dbReference type="CDD" id="cd00405">
    <property type="entry name" value="PRAI"/>
    <property type="match status" value="1"/>
</dbReference>
<protein>
    <recommendedName>
        <fullName evidence="4 9">N-(5'-phosphoribosyl)anthranilate isomerase</fullName>
        <shortName evidence="9">PRAI</shortName>
        <ecNumber evidence="3 9">5.3.1.24</ecNumber>
    </recommendedName>
</protein>
<dbReference type="RefSeq" id="WP_207971183.1">
    <property type="nucleotide sequence ID" value="NZ_CP071795.1"/>
</dbReference>
<evidence type="ECO:0000259" key="10">
    <source>
        <dbReference type="Pfam" id="PF00697"/>
    </source>
</evidence>
<dbReference type="Pfam" id="PF00697">
    <property type="entry name" value="PRAI"/>
    <property type="match status" value="2"/>
</dbReference>
<dbReference type="InterPro" id="IPR011060">
    <property type="entry name" value="RibuloseP-bd_barrel"/>
</dbReference>
<dbReference type="Proteomes" id="UP000663935">
    <property type="component" value="Chromosome"/>
</dbReference>
<feature type="domain" description="N-(5'phosphoribosyl) anthranilate isomerase (PRAI)" evidence="10">
    <location>
        <begin position="4"/>
        <end position="105"/>
    </location>
</feature>
<accession>A0ABX7SVJ9</accession>
<feature type="domain" description="N-(5'phosphoribosyl) anthranilate isomerase (PRAI)" evidence="10">
    <location>
        <begin position="108"/>
        <end position="226"/>
    </location>
</feature>
<evidence type="ECO:0000313" key="11">
    <source>
        <dbReference type="EMBL" id="QTD37006.1"/>
    </source>
</evidence>
<organism evidence="11 12">
    <name type="scientific">Polaribacter batillariae</name>
    <dbReference type="NCBI Taxonomy" id="2808900"/>
    <lineage>
        <taxon>Bacteria</taxon>
        <taxon>Pseudomonadati</taxon>
        <taxon>Bacteroidota</taxon>
        <taxon>Flavobacteriia</taxon>
        <taxon>Flavobacteriales</taxon>
        <taxon>Flavobacteriaceae</taxon>
    </lineage>
</organism>
<dbReference type="InterPro" id="IPR013785">
    <property type="entry name" value="Aldolase_TIM"/>
</dbReference>
<gene>
    <name evidence="9" type="primary">trpF</name>
    <name evidence="11" type="ORF">JL193_12855</name>
</gene>
<evidence type="ECO:0000256" key="5">
    <source>
        <dbReference type="ARBA" id="ARBA00022605"/>
    </source>
</evidence>
<proteinExistence type="inferred from homology"/>
<name>A0ABX7SVJ9_9FLAO</name>
<keyword evidence="7 9" id="KW-0057">Aromatic amino acid biosynthesis</keyword>
<evidence type="ECO:0000256" key="6">
    <source>
        <dbReference type="ARBA" id="ARBA00022822"/>
    </source>
</evidence>
<dbReference type="EMBL" id="CP071795">
    <property type="protein sequence ID" value="QTD37006.1"/>
    <property type="molecule type" value="Genomic_DNA"/>
</dbReference>
<comment type="similarity">
    <text evidence="9">Belongs to the TrpF family.</text>
</comment>
<evidence type="ECO:0000256" key="7">
    <source>
        <dbReference type="ARBA" id="ARBA00023141"/>
    </source>
</evidence>
<evidence type="ECO:0000256" key="9">
    <source>
        <dbReference type="HAMAP-Rule" id="MF_00135"/>
    </source>
</evidence>
<evidence type="ECO:0000313" key="12">
    <source>
        <dbReference type="Proteomes" id="UP000663935"/>
    </source>
</evidence>
<dbReference type="HAMAP" id="MF_00135">
    <property type="entry name" value="PRAI"/>
    <property type="match status" value="1"/>
</dbReference>
<dbReference type="PANTHER" id="PTHR42894:SF1">
    <property type="entry name" value="N-(5'-PHOSPHORIBOSYL)ANTHRANILATE ISOMERASE"/>
    <property type="match status" value="1"/>
</dbReference>